<dbReference type="Pfam" id="PF00076">
    <property type="entry name" value="RRM_1"/>
    <property type="match status" value="2"/>
</dbReference>
<evidence type="ECO:0000313" key="5">
    <source>
        <dbReference type="Proteomes" id="UP001055439"/>
    </source>
</evidence>
<accession>A0A9E7E8G5</accession>
<dbReference type="InterPro" id="IPR035979">
    <property type="entry name" value="RBD_domain_sf"/>
</dbReference>
<dbReference type="SUPFAM" id="SSF54928">
    <property type="entry name" value="RNA-binding domain, RBD"/>
    <property type="match status" value="2"/>
</dbReference>
<evidence type="ECO:0000313" key="4">
    <source>
        <dbReference type="EMBL" id="URD72394.1"/>
    </source>
</evidence>
<dbReference type="Proteomes" id="UP001055439">
    <property type="component" value="Chromosome 1"/>
</dbReference>
<evidence type="ECO:0000259" key="3">
    <source>
        <dbReference type="PROSITE" id="PS50102"/>
    </source>
</evidence>
<organism evidence="4 5">
    <name type="scientific">Musa troglodytarum</name>
    <name type="common">fe'i banana</name>
    <dbReference type="NCBI Taxonomy" id="320322"/>
    <lineage>
        <taxon>Eukaryota</taxon>
        <taxon>Viridiplantae</taxon>
        <taxon>Streptophyta</taxon>
        <taxon>Embryophyta</taxon>
        <taxon>Tracheophyta</taxon>
        <taxon>Spermatophyta</taxon>
        <taxon>Magnoliopsida</taxon>
        <taxon>Liliopsida</taxon>
        <taxon>Zingiberales</taxon>
        <taxon>Musaceae</taxon>
        <taxon>Musa</taxon>
    </lineage>
</organism>
<dbReference type="Gene3D" id="3.30.70.330">
    <property type="match status" value="2"/>
</dbReference>
<dbReference type="InterPro" id="IPR012677">
    <property type="entry name" value="Nucleotide-bd_a/b_plait_sf"/>
</dbReference>
<evidence type="ECO:0000256" key="1">
    <source>
        <dbReference type="PROSITE-ProRule" id="PRU00176"/>
    </source>
</evidence>
<feature type="region of interest" description="Disordered" evidence="2">
    <location>
        <begin position="1"/>
        <end position="39"/>
    </location>
</feature>
<dbReference type="AlphaFoldDB" id="A0A9E7E8G5"/>
<dbReference type="GO" id="GO:0003723">
    <property type="term" value="F:RNA binding"/>
    <property type="evidence" value="ECO:0007669"/>
    <property type="project" value="UniProtKB-UniRule"/>
</dbReference>
<feature type="domain" description="RRM" evidence="3">
    <location>
        <begin position="197"/>
        <end position="273"/>
    </location>
</feature>
<dbReference type="PROSITE" id="PS50102">
    <property type="entry name" value="RRM"/>
    <property type="match status" value="2"/>
</dbReference>
<feature type="compositionally biased region" description="Polar residues" evidence="2">
    <location>
        <begin position="1"/>
        <end position="15"/>
    </location>
</feature>
<keyword evidence="1" id="KW-0694">RNA-binding</keyword>
<feature type="domain" description="RRM" evidence="3">
    <location>
        <begin position="100"/>
        <end position="175"/>
    </location>
</feature>
<protein>
    <submittedName>
        <fullName evidence="4">Ataxin-2 C-terminal region</fullName>
    </submittedName>
</protein>
<sequence>MTTVDMVESSVNGSVDQPGGSHPPLASPPESNLEIEGEAEAEAEAEAVAGAEQPREMVFRLNPFAEEFLPAALRNPPFRRKRNIEAEERRFSLRPDAIRRTIFVSDVGQDVTEELIAGLFSRCGRVIDCRVCGDPHSALRFALVEFDNEHGANVALNFDGTILGFHPLAISLSKTAIAPVNPSLLPQSAPERARCARTVYVNNIDSQITPAEITDLFVTYCGEVSRLKLLNDHANSSNMAFVEFVRVESAGKALSCSGMVLGDSPIRVSPSKTPMWR</sequence>
<gene>
    <name evidence="4" type="ORF">MUK42_26124</name>
</gene>
<dbReference type="InterPro" id="IPR000504">
    <property type="entry name" value="RRM_dom"/>
</dbReference>
<reference evidence="4" key="1">
    <citation type="submission" date="2022-05" db="EMBL/GenBank/DDBJ databases">
        <title>The Musa troglodytarum L. genome provides insights into the mechanism of non-climacteric behaviour and enrichment of carotenoids.</title>
        <authorList>
            <person name="Wang J."/>
        </authorList>
    </citation>
    <scope>NUCLEOTIDE SEQUENCE</scope>
    <source>
        <tissue evidence="4">Leaf</tissue>
    </source>
</reference>
<dbReference type="PANTHER" id="PTHR32343">
    <property type="entry name" value="SERINE/ARGININE-RICH SPLICING FACTOR"/>
    <property type="match status" value="1"/>
</dbReference>
<evidence type="ECO:0000256" key="2">
    <source>
        <dbReference type="SAM" id="MobiDB-lite"/>
    </source>
</evidence>
<dbReference type="PANTHER" id="PTHR32343:SF22">
    <property type="entry name" value="LD29830P"/>
    <property type="match status" value="1"/>
</dbReference>
<dbReference type="EMBL" id="CP097502">
    <property type="protein sequence ID" value="URD72394.1"/>
    <property type="molecule type" value="Genomic_DNA"/>
</dbReference>
<dbReference type="SMART" id="SM00360">
    <property type="entry name" value="RRM"/>
    <property type="match status" value="2"/>
</dbReference>
<proteinExistence type="predicted"/>
<name>A0A9E7E8G5_9LILI</name>
<keyword evidence="5" id="KW-1185">Reference proteome</keyword>
<dbReference type="OrthoDB" id="7763451at2759"/>